<protein>
    <recommendedName>
        <fullName evidence="4">Lipoprotein</fullName>
    </recommendedName>
</protein>
<accession>A0ABP7MCK9</accession>
<feature type="compositionally biased region" description="Low complexity" evidence="1">
    <location>
        <begin position="469"/>
        <end position="491"/>
    </location>
</feature>
<organism evidence="2 3">
    <name type="scientific">Litoribacillus peritrichatus</name>
    <dbReference type="NCBI Taxonomy" id="718191"/>
    <lineage>
        <taxon>Bacteria</taxon>
        <taxon>Pseudomonadati</taxon>
        <taxon>Pseudomonadota</taxon>
        <taxon>Gammaproteobacteria</taxon>
        <taxon>Oceanospirillales</taxon>
        <taxon>Oceanospirillaceae</taxon>
        <taxon>Litoribacillus</taxon>
    </lineage>
</organism>
<keyword evidence="3" id="KW-1185">Reference proteome</keyword>
<evidence type="ECO:0000313" key="3">
    <source>
        <dbReference type="Proteomes" id="UP001501565"/>
    </source>
</evidence>
<evidence type="ECO:0008006" key="4">
    <source>
        <dbReference type="Google" id="ProtNLM"/>
    </source>
</evidence>
<proteinExistence type="predicted"/>
<sequence length="518" mass="57665">MKNQSQIFKTIALSTVIGIAATGCGSQQTKPVSAMSAAEKAQLQQAQSTVDSIVQASADAFTKAEQANVPKFSQVYFPKAKTELQKLKKMHQEFNPNKSGIFASGYNLDDIKEQAAVVDKNVQGAEKTKFLIETNLKDVIDNQQYIETLDLSKFEKQYKSRQNDVTRLFKDLETAGQFQGLEDQRLKVLNDLRAFEVAVIKDKYYNQPQSDLKKLPEETIPATYKQAQEQLTKLSNTISATPRAMKTIESHQKSAIKALTKAQNILKEVKWIDENSEKGLEKVVLKYHQPMDRAFPAVLKEDHTELLFEDQVSKYSYLVTNLKSSLQKEVSSLDEAQIQEQAQKMADAKAAELKKTLEANQSKQALETEQKNKEELAAFQQQEALKTAEEKKRLKEEHKKQMDALIAQHNQLKLSFEKTSQELSQLKETQKQEREKNALVAAKNKTDTSPKASSQAASEPTPAEPQQVAATTNNSSASAPAQPAAPSAAKSAPEKPTADTASDTESAGFEYEIESIEL</sequence>
<dbReference type="RefSeq" id="WP_344796375.1">
    <property type="nucleotide sequence ID" value="NZ_BAABBN010000004.1"/>
</dbReference>
<dbReference type="Proteomes" id="UP001501565">
    <property type="component" value="Unassembled WGS sequence"/>
</dbReference>
<evidence type="ECO:0000256" key="1">
    <source>
        <dbReference type="SAM" id="MobiDB-lite"/>
    </source>
</evidence>
<name>A0ABP7MCK9_9GAMM</name>
<feature type="compositionally biased region" description="Basic and acidic residues" evidence="1">
    <location>
        <begin position="428"/>
        <end position="437"/>
    </location>
</feature>
<evidence type="ECO:0000313" key="2">
    <source>
        <dbReference type="EMBL" id="GAA3918050.1"/>
    </source>
</evidence>
<dbReference type="EMBL" id="BAABBN010000004">
    <property type="protein sequence ID" value="GAA3918050.1"/>
    <property type="molecule type" value="Genomic_DNA"/>
</dbReference>
<reference evidence="3" key="1">
    <citation type="journal article" date="2019" name="Int. J. Syst. Evol. Microbiol.">
        <title>The Global Catalogue of Microorganisms (GCM) 10K type strain sequencing project: providing services to taxonomists for standard genome sequencing and annotation.</title>
        <authorList>
            <consortium name="The Broad Institute Genomics Platform"/>
            <consortium name="The Broad Institute Genome Sequencing Center for Infectious Disease"/>
            <person name="Wu L."/>
            <person name="Ma J."/>
        </authorList>
    </citation>
    <scope>NUCLEOTIDE SEQUENCE [LARGE SCALE GENOMIC DNA]</scope>
    <source>
        <strain evidence="3">JCM 17551</strain>
    </source>
</reference>
<feature type="compositionally biased region" description="Polar residues" evidence="1">
    <location>
        <begin position="447"/>
        <end position="458"/>
    </location>
</feature>
<dbReference type="PROSITE" id="PS51257">
    <property type="entry name" value="PROKAR_LIPOPROTEIN"/>
    <property type="match status" value="1"/>
</dbReference>
<comment type="caution">
    <text evidence="2">The sequence shown here is derived from an EMBL/GenBank/DDBJ whole genome shotgun (WGS) entry which is preliminary data.</text>
</comment>
<feature type="region of interest" description="Disordered" evidence="1">
    <location>
        <begin position="424"/>
        <end position="518"/>
    </location>
</feature>
<gene>
    <name evidence="2" type="ORF">GCM10022277_11430</name>
</gene>